<dbReference type="PANTHER" id="PTHR15231">
    <property type="entry name" value="PHOSPHATIDYLINOSITOL N-ACETYLGLUCOSAMINYLTRANSFERASE SUBUNIT H"/>
    <property type="match status" value="1"/>
</dbReference>
<evidence type="ECO:0000259" key="4">
    <source>
        <dbReference type="Pfam" id="PF10181"/>
    </source>
</evidence>
<name>A0A9R0JI37_SPIOL</name>
<comment type="similarity">
    <text evidence="2">Belongs to the PIGH family.</text>
</comment>
<evidence type="ECO:0000256" key="2">
    <source>
        <dbReference type="ARBA" id="ARBA00009610"/>
    </source>
</evidence>
<comment type="pathway">
    <text evidence="1">Glycolipid biosynthesis; glycosylphosphatidylinositol-anchor biosynthesis.</text>
</comment>
<sequence length="188" mass="21676">MVEKCIRNSRYMYIHEAGNWPSQTVDVHHLVIRRNRRRTIVACFLAIVLLLYAFYLLLGQLDILVSVLPWYMIIGVTFVRLLRGKLVEKESIVIIPAFGVQLETHYISGRAVRRFVPIDKILKPILNECVTPVTCYWSLAFLLHDEDELMLVFKTLQPPLKMLLPIWKALCAATDSSESLESQSDFQG</sequence>
<protein>
    <recommendedName>
        <fullName evidence="4">Phosphatidylinositol N-acetylglucosaminyltransferase subunit H conserved domain-containing protein</fullName>
    </recommendedName>
</protein>
<dbReference type="InterPro" id="IPR044215">
    <property type="entry name" value="PIG-H"/>
</dbReference>
<keyword evidence="3" id="KW-0812">Transmembrane</keyword>
<proteinExistence type="inferred from homology"/>
<keyword evidence="3" id="KW-1133">Transmembrane helix</keyword>
<dbReference type="AlphaFoldDB" id="A0A9R0JI37"/>
<dbReference type="InterPro" id="IPR019328">
    <property type="entry name" value="PIGH-H_dom"/>
</dbReference>
<dbReference type="Proteomes" id="UP000813463">
    <property type="component" value="Chromosome 3"/>
</dbReference>
<reference evidence="5" key="1">
    <citation type="journal article" date="2021" name="Nat. Commun.">
        <title>Genomic analyses provide insights into spinach domestication and the genetic basis of agronomic traits.</title>
        <authorList>
            <person name="Cai X."/>
            <person name="Sun X."/>
            <person name="Xu C."/>
            <person name="Sun H."/>
            <person name="Wang X."/>
            <person name="Ge C."/>
            <person name="Zhang Z."/>
            <person name="Wang Q."/>
            <person name="Fei Z."/>
            <person name="Jiao C."/>
            <person name="Wang Q."/>
        </authorList>
    </citation>
    <scope>NUCLEOTIDE SEQUENCE [LARGE SCALE GENOMIC DNA]</scope>
    <source>
        <strain evidence="5">cv. Varoflay</strain>
    </source>
</reference>
<feature type="transmembrane region" description="Helical" evidence="3">
    <location>
        <begin position="63"/>
        <end position="82"/>
    </location>
</feature>
<reference evidence="6" key="2">
    <citation type="submission" date="2025-08" db="UniProtKB">
        <authorList>
            <consortium name="RefSeq"/>
        </authorList>
    </citation>
    <scope>IDENTIFICATION</scope>
    <source>
        <tissue evidence="6">Leaf</tissue>
    </source>
</reference>
<dbReference type="GeneID" id="110775245"/>
<organism evidence="5 6">
    <name type="scientific">Spinacia oleracea</name>
    <name type="common">Spinach</name>
    <dbReference type="NCBI Taxonomy" id="3562"/>
    <lineage>
        <taxon>Eukaryota</taxon>
        <taxon>Viridiplantae</taxon>
        <taxon>Streptophyta</taxon>
        <taxon>Embryophyta</taxon>
        <taxon>Tracheophyta</taxon>
        <taxon>Spermatophyta</taxon>
        <taxon>Magnoliopsida</taxon>
        <taxon>eudicotyledons</taxon>
        <taxon>Gunneridae</taxon>
        <taxon>Pentapetalae</taxon>
        <taxon>Caryophyllales</taxon>
        <taxon>Chenopodiaceae</taxon>
        <taxon>Chenopodioideae</taxon>
        <taxon>Anserineae</taxon>
        <taxon>Spinacia</taxon>
    </lineage>
</organism>
<dbReference type="KEGG" id="soe:110775245"/>
<gene>
    <name evidence="6" type="primary">LOC110775245</name>
</gene>
<keyword evidence="5" id="KW-1185">Reference proteome</keyword>
<dbReference type="GO" id="GO:0000506">
    <property type="term" value="C:glycosylphosphatidylinositol-N-acetylglucosaminyltransferase (GPI-GnT) complex"/>
    <property type="evidence" value="ECO:0007669"/>
    <property type="project" value="InterPro"/>
</dbReference>
<dbReference type="Pfam" id="PF10181">
    <property type="entry name" value="PIG-H"/>
    <property type="match status" value="1"/>
</dbReference>
<evidence type="ECO:0000313" key="5">
    <source>
        <dbReference type="Proteomes" id="UP000813463"/>
    </source>
</evidence>
<feature type="domain" description="Phosphatidylinositol N-acetylglucosaminyltransferase subunit H conserved" evidence="4">
    <location>
        <begin position="91"/>
        <end position="154"/>
    </location>
</feature>
<evidence type="ECO:0000256" key="1">
    <source>
        <dbReference type="ARBA" id="ARBA00004687"/>
    </source>
</evidence>
<accession>A0A9R0JI37</accession>
<dbReference type="RefSeq" id="XP_021835545.1">
    <property type="nucleotide sequence ID" value="XM_021979853.2"/>
</dbReference>
<feature type="transmembrane region" description="Helical" evidence="3">
    <location>
        <begin position="39"/>
        <end position="57"/>
    </location>
</feature>
<dbReference type="OrthoDB" id="6256716at2759"/>
<keyword evidence="3" id="KW-0472">Membrane</keyword>
<dbReference type="GO" id="GO:0006506">
    <property type="term" value="P:GPI anchor biosynthetic process"/>
    <property type="evidence" value="ECO:0007669"/>
    <property type="project" value="InterPro"/>
</dbReference>
<evidence type="ECO:0000313" key="6">
    <source>
        <dbReference type="RefSeq" id="XP_021835545.1"/>
    </source>
</evidence>
<evidence type="ECO:0000256" key="3">
    <source>
        <dbReference type="SAM" id="Phobius"/>
    </source>
</evidence>
<dbReference type="PANTHER" id="PTHR15231:SF1">
    <property type="entry name" value="PHOSPHATIDYLINOSITOL N-ACETYLGLUCOSAMINYLTRANSFERASE SUBUNIT H"/>
    <property type="match status" value="1"/>
</dbReference>